<gene>
    <name evidence="5" type="ORF">AT705_21380</name>
</gene>
<evidence type="ECO:0000256" key="2">
    <source>
        <dbReference type="PROSITE-ProRule" id="PRU00169"/>
    </source>
</evidence>
<dbReference type="Gene3D" id="3.40.50.2300">
    <property type="match status" value="1"/>
</dbReference>
<dbReference type="InterPro" id="IPR007492">
    <property type="entry name" value="LytTR_DNA-bd_dom"/>
</dbReference>
<evidence type="ECO:0000313" key="6">
    <source>
        <dbReference type="Proteomes" id="UP000069015"/>
    </source>
</evidence>
<dbReference type="AlphaFoldDB" id="A0A0U3IEE8"/>
<dbReference type="Pfam" id="PF00072">
    <property type="entry name" value="Response_reg"/>
    <property type="match status" value="1"/>
</dbReference>
<proteinExistence type="predicted"/>
<accession>A0A0U3IEE8</accession>
<dbReference type="PROSITE" id="PS50930">
    <property type="entry name" value="HTH_LYTTR"/>
    <property type="match status" value="1"/>
</dbReference>
<reference evidence="5 6" key="1">
    <citation type="submission" date="2015-12" db="EMBL/GenBank/DDBJ databases">
        <title>Complete genome sequence of Pseudoalteromonas rubra SCSIO 6842, harboring a conjugative plasmid.</title>
        <authorList>
            <person name="Li B."/>
            <person name="Wang X."/>
        </authorList>
    </citation>
    <scope>NUCLEOTIDE SEQUENCE [LARGE SCALE GENOMIC DNA]</scope>
    <source>
        <strain evidence="5 6">SCSIO 6842</strain>
    </source>
</reference>
<name>A0A0U3IEE8_9GAMM</name>
<dbReference type="PANTHER" id="PTHR37299">
    <property type="entry name" value="TRANSCRIPTIONAL REGULATOR-RELATED"/>
    <property type="match status" value="1"/>
</dbReference>
<dbReference type="Gene3D" id="2.40.50.1020">
    <property type="entry name" value="LytTr DNA-binding domain"/>
    <property type="match status" value="1"/>
</dbReference>
<dbReference type="GO" id="GO:0000156">
    <property type="term" value="F:phosphorelay response regulator activity"/>
    <property type="evidence" value="ECO:0007669"/>
    <property type="project" value="InterPro"/>
</dbReference>
<evidence type="ECO:0000256" key="1">
    <source>
        <dbReference type="ARBA" id="ARBA00023012"/>
    </source>
</evidence>
<evidence type="ECO:0000259" key="4">
    <source>
        <dbReference type="PROSITE" id="PS50930"/>
    </source>
</evidence>
<dbReference type="Pfam" id="PF04397">
    <property type="entry name" value="LytTR"/>
    <property type="match status" value="1"/>
</dbReference>
<dbReference type="EMBL" id="CP013612">
    <property type="protein sequence ID" value="ALU45495.1"/>
    <property type="molecule type" value="Genomic_DNA"/>
</dbReference>
<feature type="modified residue" description="4-aspartylphosphate" evidence="2">
    <location>
        <position position="59"/>
    </location>
</feature>
<dbReference type="InterPro" id="IPR046947">
    <property type="entry name" value="LytR-like"/>
</dbReference>
<dbReference type="InterPro" id="IPR001789">
    <property type="entry name" value="Sig_transdc_resp-reg_receiver"/>
</dbReference>
<dbReference type="KEGG" id="prr:AT705_21380"/>
<dbReference type="SUPFAM" id="SSF52172">
    <property type="entry name" value="CheY-like"/>
    <property type="match status" value="1"/>
</dbReference>
<keyword evidence="1" id="KW-0902">Two-component regulatory system</keyword>
<sequence>MTMTKPLSAIIVDDEPLALEGLSLRLAKIPEIEVIGQAENGDDAIRLCHELSPDVLFLDLQLPGLNGIEVVQAIQADVLPMVVFVSAYSDYALEAFELNAIDYVLKPANLGRLQKTVTRILERRKPRQAEQEKYRLLQALTKTSGLDVAELESWLETDSPLPAMQDRELVIKNSDNEQVFVPMDTIRWIDAAGDYMCVHTESETHVLRITMKKLQTLLDETQFARIHKSTIVNLSYVTAIKPMRNNESLVTLKGQVELKVSRNYSQALHQFVAKKKTLS</sequence>
<keyword evidence="2" id="KW-0597">Phosphoprotein</keyword>
<dbReference type="Proteomes" id="UP000069015">
    <property type="component" value="Chromosome 2"/>
</dbReference>
<protein>
    <submittedName>
        <fullName evidence="5">LytT family transcriptional regulator</fullName>
    </submittedName>
</protein>
<dbReference type="RefSeq" id="WP_058798379.1">
    <property type="nucleotide sequence ID" value="NZ_CP013612.1"/>
</dbReference>
<organism evidence="5 6">
    <name type="scientific">Pseudoalteromonas rubra</name>
    <dbReference type="NCBI Taxonomy" id="43658"/>
    <lineage>
        <taxon>Bacteria</taxon>
        <taxon>Pseudomonadati</taxon>
        <taxon>Pseudomonadota</taxon>
        <taxon>Gammaproteobacteria</taxon>
        <taxon>Alteromonadales</taxon>
        <taxon>Pseudoalteromonadaceae</taxon>
        <taxon>Pseudoalteromonas</taxon>
    </lineage>
</organism>
<dbReference type="SMART" id="SM00850">
    <property type="entry name" value="LytTR"/>
    <property type="match status" value="1"/>
</dbReference>
<dbReference type="PANTHER" id="PTHR37299:SF1">
    <property type="entry name" value="STAGE 0 SPORULATION PROTEIN A HOMOLOG"/>
    <property type="match status" value="1"/>
</dbReference>
<evidence type="ECO:0000313" key="5">
    <source>
        <dbReference type="EMBL" id="ALU45495.1"/>
    </source>
</evidence>
<feature type="domain" description="Response regulatory" evidence="3">
    <location>
        <begin position="8"/>
        <end position="121"/>
    </location>
</feature>
<dbReference type="GO" id="GO:0003677">
    <property type="term" value="F:DNA binding"/>
    <property type="evidence" value="ECO:0007669"/>
    <property type="project" value="InterPro"/>
</dbReference>
<evidence type="ECO:0000259" key="3">
    <source>
        <dbReference type="PROSITE" id="PS50110"/>
    </source>
</evidence>
<dbReference type="InterPro" id="IPR011006">
    <property type="entry name" value="CheY-like_superfamily"/>
</dbReference>
<dbReference type="SMART" id="SM00448">
    <property type="entry name" value="REC"/>
    <property type="match status" value="1"/>
</dbReference>
<dbReference type="PROSITE" id="PS50110">
    <property type="entry name" value="RESPONSE_REGULATORY"/>
    <property type="match status" value="1"/>
</dbReference>
<feature type="domain" description="HTH LytTR-type" evidence="4">
    <location>
        <begin position="171"/>
        <end position="274"/>
    </location>
</feature>